<feature type="compositionally biased region" description="Polar residues" evidence="1">
    <location>
        <begin position="50"/>
        <end position="67"/>
    </location>
</feature>
<sequence>MHPGYCAGTKRGWEHHDDDLLDNMFAHKRFAADAIASDLQRLQFPGTDDACQSSTGSTPPASNSYCTPQKGGPGGAQPQAGPARFPHSSICLEERLPISPSDMQPGTSNLHRATLIRRMLQQTARSLPPTAIPFWERMAGAQQPLGSKAPGLARSLPSCMRPVPPLTRAAAAAAATGSGKNAAMDRAAGGGMFPRDQHGMPAG</sequence>
<dbReference type="Proteomes" id="UP000279271">
    <property type="component" value="Unassembled WGS sequence"/>
</dbReference>
<reference evidence="3" key="4">
    <citation type="submission" date="2018-11" db="EMBL/GenBank/DDBJ databases">
        <title>Characterization of plant carbon substrate utilization by Auxenochlorella protothecoides.</title>
        <authorList>
            <person name="Vogler B.W."/>
            <person name="Starkenburg S.R."/>
            <person name="Sudasinghe N."/>
            <person name="Schambach J.Y."/>
            <person name="Rollin J.A."/>
            <person name="Pattathil S."/>
            <person name="Barry A.N."/>
        </authorList>
    </citation>
    <scope>NUCLEOTIDE SEQUENCE [LARGE SCALE GENOMIC DNA]</scope>
    <source>
        <strain evidence="3">UTEX 25</strain>
    </source>
</reference>
<evidence type="ECO:0000313" key="3">
    <source>
        <dbReference type="EMBL" id="RMZ52294.1"/>
    </source>
</evidence>
<reference evidence="2" key="1">
    <citation type="submission" date="2015-08" db="EMBL/GenBank/DDBJ databases">
        <authorList>
            <person name="Babu N.S."/>
            <person name="Beckwith C.J."/>
            <person name="Beseler K.G."/>
            <person name="Brison A."/>
            <person name="Carone J.V."/>
            <person name="Caskin T.P."/>
            <person name="Diamond M."/>
            <person name="Durham M.E."/>
            <person name="Foxe J.M."/>
            <person name="Go M."/>
            <person name="Henderson B.A."/>
            <person name="Jones I.B."/>
            <person name="McGettigan J.A."/>
            <person name="Micheletti S.J."/>
            <person name="Nasrallah M.E."/>
            <person name="Ortiz D."/>
            <person name="Piller C.R."/>
            <person name="Privatt S.R."/>
            <person name="Schneider S.L."/>
            <person name="Sharp S."/>
            <person name="Smith T.C."/>
            <person name="Stanton J.D."/>
            <person name="Ullery H.E."/>
            <person name="Wilson R.J."/>
            <person name="Serrano M.G."/>
            <person name="Buck G."/>
            <person name="Lee V."/>
            <person name="Wang Y."/>
            <person name="Carvalho R."/>
            <person name="Voegtly L."/>
            <person name="Shi R."/>
            <person name="Duckworth R."/>
            <person name="Johnson A."/>
            <person name="Loviza R."/>
            <person name="Walstead R."/>
            <person name="Shah Z."/>
            <person name="Kiflezghi M."/>
            <person name="Wade K."/>
            <person name="Ball S.L."/>
            <person name="Bradley K.W."/>
            <person name="Asai D.J."/>
            <person name="Bowman C.A."/>
            <person name="Russell D.A."/>
            <person name="Pope W.H."/>
            <person name="Jacobs-Sera D."/>
            <person name="Hendrix R.W."/>
            <person name="Hatfull G.F."/>
        </authorList>
    </citation>
    <scope>NUCLEOTIDE SEQUENCE</scope>
</reference>
<dbReference type="AlphaFoldDB" id="A0A1D2AFV9"/>
<organism evidence="2">
    <name type="scientific">Auxenochlorella protothecoides</name>
    <name type="common">Green microalga</name>
    <name type="synonym">Chlorella protothecoides</name>
    <dbReference type="NCBI Taxonomy" id="3075"/>
    <lineage>
        <taxon>Eukaryota</taxon>
        <taxon>Viridiplantae</taxon>
        <taxon>Chlorophyta</taxon>
        <taxon>core chlorophytes</taxon>
        <taxon>Trebouxiophyceae</taxon>
        <taxon>Chlorellales</taxon>
        <taxon>Chlorellaceae</taxon>
        <taxon>Auxenochlorella</taxon>
    </lineage>
</organism>
<dbReference type="EMBL" id="QOKY01000213">
    <property type="protein sequence ID" value="RMZ52294.1"/>
    <property type="molecule type" value="Genomic_DNA"/>
</dbReference>
<name>A0A1D2AFV9_AUXPR</name>
<evidence type="ECO:0000256" key="1">
    <source>
        <dbReference type="SAM" id="MobiDB-lite"/>
    </source>
</evidence>
<feature type="region of interest" description="Disordered" evidence="1">
    <location>
        <begin position="47"/>
        <end position="85"/>
    </location>
</feature>
<reference evidence="3" key="3">
    <citation type="submission" date="2018-10" db="EMBL/GenBank/DDBJ databases">
        <authorList>
            <person name="Hovde B."/>
            <person name="Zhang X."/>
        </authorList>
    </citation>
    <scope>NUCLEOTIDE SEQUENCE [LARGE SCALE GENOMIC DNA]</scope>
    <source>
        <strain evidence="3">UTEX 25</strain>
    </source>
</reference>
<dbReference type="EMBL" id="GDKF01000528">
    <property type="protein sequence ID" value="JAT78094.1"/>
    <property type="molecule type" value="Transcribed_RNA"/>
</dbReference>
<feature type="region of interest" description="Disordered" evidence="1">
    <location>
        <begin position="172"/>
        <end position="203"/>
    </location>
</feature>
<evidence type="ECO:0000313" key="4">
    <source>
        <dbReference type="Proteomes" id="UP000279271"/>
    </source>
</evidence>
<evidence type="ECO:0000313" key="2">
    <source>
        <dbReference type="EMBL" id="JAT78094.1"/>
    </source>
</evidence>
<reference evidence="4" key="2">
    <citation type="journal article" date="2018" name="Algal Res.">
        <title>Characterization of plant carbon substrate utilization by Auxenochlorella protothecoides.</title>
        <authorList>
            <person name="Vogler B.W."/>
            <person name="Starkenburg S.R."/>
            <person name="Sudasinghe N."/>
            <person name="Schambach J.Y."/>
            <person name="Rollin J.A."/>
            <person name="Pattathil S."/>
            <person name="Barry A.N."/>
        </authorList>
    </citation>
    <scope>NUCLEOTIDE SEQUENCE [LARGE SCALE GENOMIC DNA]</scope>
    <source>
        <strain evidence="4">UTEX 25</strain>
    </source>
</reference>
<proteinExistence type="predicted"/>
<accession>A0A1D2AFV9</accession>
<protein>
    <submittedName>
        <fullName evidence="2">Uncharacterized protein</fullName>
    </submittedName>
</protein>
<gene>
    <name evidence="3" type="ORF">APUTEX25_001684</name>
    <name evidence="2" type="ORF">g.37956</name>
</gene>